<evidence type="ECO:0000313" key="6">
    <source>
        <dbReference type="EMBL" id="SDX27263.1"/>
    </source>
</evidence>
<dbReference type="GO" id="GO:0004341">
    <property type="term" value="F:gluconolactonase activity"/>
    <property type="evidence" value="ECO:0007669"/>
    <property type="project" value="TreeGrafter"/>
</dbReference>
<dbReference type="OrthoDB" id="2633250at2"/>
<dbReference type="InterPro" id="IPR013658">
    <property type="entry name" value="SGL"/>
</dbReference>
<dbReference type="RefSeq" id="WP_092682362.1">
    <property type="nucleotide sequence ID" value="NZ_FNMZ01000004.1"/>
</dbReference>
<dbReference type="PRINTS" id="PR01790">
    <property type="entry name" value="SMP30FAMILY"/>
</dbReference>
<dbReference type="STRING" id="356660.SAMN05444336_104138"/>
<evidence type="ECO:0000259" key="5">
    <source>
        <dbReference type="Pfam" id="PF08450"/>
    </source>
</evidence>
<evidence type="ECO:0000313" key="7">
    <source>
        <dbReference type="Proteomes" id="UP000199118"/>
    </source>
</evidence>
<dbReference type="Proteomes" id="UP000199118">
    <property type="component" value="Unassembled WGS sequence"/>
</dbReference>
<dbReference type="AlphaFoldDB" id="A0A1H3ACA3"/>
<feature type="region of interest" description="Disordered" evidence="4">
    <location>
        <begin position="269"/>
        <end position="295"/>
    </location>
</feature>
<dbReference type="InterPro" id="IPR011042">
    <property type="entry name" value="6-blade_b-propeller_TolB-like"/>
</dbReference>
<comment type="similarity">
    <text evidence="1">Belongs to the SMP-30/CGR1 family.</text>
</comment>
<dbReference type="PANTHER" id="PTHR10907">
    <property type="entry name" value="REGUCALCIN"/>
    <property type="match status" value="1"/>
</dbReference>
<keyword evidence="3" id="KW-0479">Metal-binding</keyword>
<evidence type="ECO:0000256" key="1">
    <source>
        <dbReference type="ARBA" id="ARBA00008853"/>
    </source>
</evidence>
<dbReference type="Pfam" id="PF08450">
    <property type="entry name" value="SGL"/>
    <property type="match status" value="1"/>
</dbReference>
<dbReference type="InterPro" id="IPR005511">
    <property type="entry name" value="SMP-30"/>
</dbReference>
<reference evidence="6 7" key="1">
    <citation type="submission" date="2016-10" db="EMBL/GenBank/DDBJ databases">
        <authorList>
            <person name="de Groot N.N."/>
        </authorList>
    </citation>
    <scope>NUCLEOTIDE SEQUENCE [LARGE SCALE GENOMIC DNA]</scope>
    <source>
        <strain evidence="6 7">DSM 17890</strain>
    </source>
</reference>
<evidence type="ECO:0000256" key="4">
    <source>
        <dbReference type="SAM" id="MobiDB-lite"/>
    </source>
</evidence>
<comment type="cofactor">
    <cofactor evidence="3">
        <name>Zn(2+)</name>
        <dbReference type="ChEBI" id="CHEBI:29105"/>
    </cofactor>
    <text evidence="3">Binds 1 divalent metal cation per subunit.</text>
</comment>
<feature type="compositionally biased region" description="Basic and acidic residues" evidence="4">
    <location>
        <begin position="283"/>
        <end position="295"/>
    </location>
</feature>
<feature type="binding site" evidence="3">
    <location>
        <position position="10"/>
    </location>
    <ligand>
        <name>a divalent metal cation</name>
        <dbReference type="ChEBI" id="CHEBI:60240"/>
    </ligand>
</feature>
<dbReference type="SUPFAM" id="SSF63829">
    <property type="entry name" value="Calcium-dependent phosphotriesterase"/>
    <property type="match status" value="1"/>
</dbReference>
<sequence length="295" mass="31956">MTETCAELGESPVWRAEDDMIWWVDVEGLRLLRTDSRGRTRSWFTPEAPGFVQLDAAGAPLVGMGAGLHRFDETTGAFARLAAVDAPGRRCNDACVDAAGRLWFGTMDVDNLRPNGALYVMGPDAVPHLVQEGFRTLNGLAWDAARERLFVSDSHARAQTLWTLRLRDDRPPLREVFARFDALPGRPDGAAMDADGHCWIAGVGGAELLRFAPDGRIAARVPTPMAQPTKPAFIGPDLGRMVLTSRRGPGGGGRLAAWDAARAMGVRGVPAPRWRGPAAAANTEDKNKRQEDRPA</sequence>
<feature type="compositionally biased region" description="Low complexity" evidence="4">
    <location>
        <begin position="269"/>
        <end position="281"/>
    </location>
</feature>
<dbReference type="PANTHER" id="PTHR10907:SF47">
    <property type="entry name" value="REGUCALCIN"/>
    <property type="match status" value="1"/>
</dbReference>
<evidence type="ECO:0000256" key="2">
    <source>
        <dbReference type="PIRSR" id="PIRSR605511-1"/>
    </source>
</evidence>
<evidence type="ECO:0000256" key="3">
    <source>
        <dbReference type="PIRSR" id="PIRSR605511-2"/>
    </source>
</evidence>
<dbReference type="GO" id="GO:0005509">
    <property type="term" value="F:calcium ion binding"/>
    <property type="evidence" value="ECO:0007669"/>
    <property type="project" value="TreeGrafter"/>
</dbReference>
<keyword evidence="3" id="KW-0862">Zinc</keyword>
<feature type="binding site" evidence="3">
    <location>
        <position position="188"/>
    </location>
    <ligand>
        <name>a divalent metal cation</name>
        <dbReference type="ChEBI" id="CHEBI:60240"/>
    </ligand>
</feature>
<name>A0A1H3ACA3_9RHOB</name>
<feature type="domain" description="SMP-30/Gluconolactonase/LRE-like region" evidence="5">
    <location>
        <begin position="8"/>
        <end position="246"/>
    </location>
</feature>
<feature type="active site" description="Proton donor/acceptor" evidence="2">
    <location>
        <position position="188"/>
    </location>
</feature>
<dbReference type="EMBL" id="FNMZ01000004">
    <property type="protein sequence ID" value="SDX27263.1"/>
    <property type="molecule type" value="Genomic_DNA"/>
</dbReference>
<feature type="binding site" evidence="3">
    <location>
        <position position="138"/>
    </location>
    <ligand>
        <name>a divalent metal cation</name>
        <dbReference type="ChEBI" id="CHEBI:60240"/>
    </ligand>
</feature>
<organism evidence="6 7">
    <name type="scientific">Albimonas donghaensis</name>
    <dbReference type="NCBI Taxonomy" id="356660"/>
    <lineage>
        <taxon>Bacteria</taxon>
        <taxon>Pseudomonadati</taxon>
        <taxon>Pseudomonadota</taxon>
        <taxon>Alphaproteobacteria</taxon>
        <taxon>Rhodobacterales</taxon>
        <taxon>Paracoccaceae</taxon>
        <taxon>Albimonas</taxon>
    </lineage>
</organism>
<dbReference type="Gene3D" id="2.120.10.30">
    <property type="entry name" value="TolB, C-terminal domain"/>
    <property type="match status" value="1"/>
</dbReference>
<dbReference type="GO" id="GO:0019853">
    <property type="term" value="P:L-ascorbic acid biosynthetic process"/>
    <property type="evidence" value="ECO:0007669"/>
    <property type="project" value="TreeGrafter"/>
</dbReference>
<feature type="binding site" evidence="3">
    <location>
        <position position="90"/>
    </location>
    <ligand>
        <name>substrate</name>
    </ligand>
</feature>
<proteinExistence type="inferred from homology"/>
<feature type="binding site" evidence="3">
    <location>
        <position position="110"/>
    </location>
    <ligand>
        <name>substrate</name>
    </ligand>
</feature>
<protein>
    <submittedName>
        <fullName evidence="6">Xylono-1,4-lactonase</fullName>
    </submittedName>
</protein>
<accession>A0A1H3ACA3</accession>
<gene>
    <name evidence="6" type="ORF">SAMN05444336_104138</name>
</gene>
<feature type="binding site" evidence="3">
    <location>
        <position position="92"/>
    </location>
    <ligand>
        <name>substrate</name>
    </ligand>
</feature>
<keyword evidence="7" id="KW-1185">Reference proteome</keyword>